<comment type="caution">
    <text evidence="6">The sequence shown here is derived from an EMBL/GenBank/DDBJ whole genome shotgun (WGS) entry which is preliminary data.</text>
</comment>
<evidence type="ECO:0000256" key="1">
    <source>
        <dbReference type="PIRSR" id="PIRSR640198-1"/>
    </source>
</evidence>
<dbReference type="SUPFAM" id="SSF140931">
    <property type="entry name" value="Fic-like"/>
    <property type="match status" value="1"/>
</dbReference>
<gene>
    <name evidence="6" type="ORF">COV87_02075</name>
</gene>
<evidence type="ECO:0000313" key="6">
    <source>
        <dbReference type="EMBL" id="PIQ71668.1"/>
    </source>
</evidence>
<dbReference type="Pfam" id="PF13411">
    <property type="entry name" value="MerR_1"/>
    <property type="match status" value="1"/>
</dbReference>
<dbReference type="PANTHER" id="PTHR13504:SF38">
    <property type="entry name" value="FIDO DOMAIN-CONTAINING PROTEIN"/>
    <property type="match status" value="1"/>
</dbReference>
<dbReference type="Gene3D" id="1.10.1660.10">
    <property type="match status" value="1"/>
</dbReference>
<dbReference type="GO" id="GO:0006355">
    <property type="term" value="P:regulation of DNA-templated transcription"/>
    <property type="evidence" value="ECO:0007669"/>
    <property type="project" value="InterPro"/>
</dbReference>
<proteinExistence type="predicted"/>
<reference evidence="6 7" key="1">
    <citation type="submission" date="2017-09" db="EMBL/GenBank/DDBJ databases">
        <title>Depth-based differentiation of microbial function through sediment-hosted aquifers and enrichment of novel symbionts in the deep terrestrial subsurface.</title>
        <authorList>
            <person name="Probst A.J."/>
            <person name="Ladd B."/>
            <person name="Jarett J.K."/>
            <person name="Geller-Mcgrath D.E."/>
            <person name="Sieber C.M."/>
            <person name="Emerson J.B."/>
            <person name="Anantharaman K."/>
            <person name="Thomas B.C."/>
            <person name="Malmstrom R."/>
            <person name="Stieglmeier M."/>
            <person name="Klingl A."/>
            <person name="Woyke T."/>
            <person name="Ryan C.M."/>
            <person name="Banfield J.F."/>
        </authorList>
    </citation>
    <scope>NUCLEOTIDE SEQUENCE [LARGE SCALE GENOMIC DNA]</scope>
    <source>
        <strain evidence="6">CG11_big_fil_rev_8_21_14_0_20_37_16</strain>
    </source>
</reference>
<evidence type="ECO:0000256" key="3">
    <source>
        <dbReference type="PIRSR" id="PIRSR640198-3"/>
    </source>
</evidence>
<evidence type="ECO:0000313" key="7">
    <source>
        <dbReference type="Proteomes" id="UP000229497"/>
    </source>
</evidence>
<dbReference type="InterPro" id="IPR036597">
    <property type="entry name" value="Fido-like_dom_sf"/>
</dbReference>
<name>A0A2H0KK80_9BACT</name>
<evidence type="ECO:0000259" key="5">
    <source>
        <dbReference type="PROSITE" id="PS51459"/>
    </source>
</evidence>
<dbReference type="SUPFAM" id="SSF46955">
    <property type="entry name" value="Putative DNA-binding domain"/>
    <property type="match status" value="1"/>
</dbReference>
<dbReference type="PROSITE" id="PS50937">
    <property type="entry name" value="HTH_MERR_2"/>
    <property type="match status" value="1"/>
</dbReference>
<evidence type="ECO:0000256" key="2">
    <source>
        <dbReference type="PIRSR" id="PIRSR640198-2"/>
    </source>
</evidence>
<dbReference type="InterPro" id="IPR040198">
    <property type="entry name" value="Fido_containing"/>
</dbReference>
<dbReference type="PANTHER" id="PTHR13504">
    <property type="entry name" value="FIDO DOMAIN-CONTAINING PROTEIN DDB_G0283145"/>
    <property type="match status" value="1"/>
</dbReference>
<dbReference type="InterPro" id="IPR000551">
    <property type="entry name" value="MerR-type_HTH_dom"/>
</dbReference>
<dbReference type="GO" id="GO:0005524">
    <property type="term" value="F:ATP binding"/>
    <property type="evidence" value="ECO:0007669"/>
    <property type="project" value="UniProtKB-KW"/>
</dbReference>
<dbReference type="Gene3D" id="1.10.3290.10">
    <property type="entry name" value="Fido-like domain"/>
    <property type="match status" value="1"/>
</dbReference>
<feature type="binding site" evidence="2">
    <location>
        <begin position="175"/>
        <end position="182"/>
    </location>
    <ligand>
        <name>ATP</name>
        <dbReference type="ChEBI" id="CHEBI:30616"/>
    </ligand>
</feature>
<dbReference type="SMART" id="SM00422">
    <property type="entry name" value="HTH_MERR"/>
    <property type="match status" value="1"/>
</dbReference>
<dbReference type="AlphaFoldDB" id="A0A2H0KK80"/>
<dbReference type="Pfam" id="PF02661">
    <property type="entry name" value="Fic"/>
    <property type="match status" value="1"/>
</dbReference>
<organism evidence="6 7">
    <name type="scientific">Candidatus Roizmanbacteria bacterium CG11_big_fil_rev_8_21_14_0_20_37_16</name>
    <dbReference type="NCBI Taxonomy" id="1974857"/>
    <lineage>
        <taxon>Bacteria</taxon>
        <taxon>Candidatus Roizmaniibacteriota</taxon>
    </lineage>
</organism>
<dbReference type="InterPro" id="IPR009061">
    <property type="entry name" value="DNA-bd_dom_put_sf"/>
</dbReference>
<dbReference type="Proteomes" id="UP000229497">
    <property type="component" value="Unassembled WGS sequence"/>
</dbReference>
<dbReference type="InterPro" id="IPR003812">
    <property type="entry name" value="Fido"/>
</dbReference>
<dbReference type="EMBL" id="PCVK01000059">
    <property type="protein sequence ID" value="PIQ71668.1"/>
    <property type="molecule type" value="Genomic_DNA"/>
</dbReference>
<feature type="domain" description="Fido" evidence="5">
    <location>
        <begin position="94"/>
        <end position="229"/>
    </location>
</feature>
<feature type="site" description="Important for autoinhibition of adenylyltransferase activity" evidence="3">
    <location>
        <position position="43"/>
    </location>
</feature>
<dbReference type="GO" id="GO:0003677">
    <property type="term" value="F:DNA binding"/>
    <property type="evidence" value="ECO:0007669"/>
    <property type="project" value="InterPro"/>
</dbReference>
<accession>A0A2H0KK80</accession>
<feature type="domain" description="HTH merR-type" evidence="4">
    <location>
        <begin position="255"/>
        <end position="324"/>
    </location>
</feature>
<protein>
    <submittedName>
        <fullName evidence="6">Cell filamentation protein Fic</fullName>
    </submittedName>
</protein>
<evidence type="ECO:0000259" key="4">
    <source>
        <dbReference type="PROSITE" id="PS50937"/>
    </source>
</evidence>
<feature type="active site" evidence="1">
    <location>
        <position position="171"/>
    </location>
</feature>
<dbReference type="PROSITE" id="PS51459">
    <property type="entry name" value="FIDO"/>
    <property type="match status" value="1"/>
</dbReference>
<keyword evidence="2" id="KW-0067">ATP-binding</keyword>
<keyword evidence="2" id="KW-0547">Nucleotide-binding</keyword>
<sequence length="324" mass="37307">MTLSRLHELKKQLDVHRPFPKEIIRNLDEWYKVELTYTSNAIEGNTLTRQETALVVEKGITVEGKSIVEHLEAINHAKAWEFIMTFQNKNIKDISEQTIRNIHSIILRGIDMTNAGRYRNVPVRISGSTVVLPNPLKVPSLMKEFIANLQISKNNIINVAVRAHFDFVSIHPFSDGNGRTGRILMNLILMQGGFPPAIIRKEERKVYINSIEKGQLHGDLSDYNDLMYTAIERSLHIYLESVEPKEEKTLMLKKLLKIGELAKATNESIPTIRFWTQEGLLRVAELSKGGYQMYHPDMIERIKQIRSLQKDKRLTIEELKKTVI</sequence>